<sequence length="208" mass="23710">MEVIKNWVVTIMSVIIFITFVEIIIPSGKSKKYINVVVGLLIIVVILNPLLHIFREGVNFSDTVVQASNQIEYVTTVNRVENMQYHQEALVLEIYKNNLASQMKNRIEKTTQYIVKNIELDIEKESKDFGLIKGVELYLEHQGTSAKSSKGIEPVRVDVSLNKNSSVQTLSQASNEGRAIKNDFSSFYNLSEENINIYIYNKKTSEED</sequence>
<evidence type="ECO:0000313" key="3">
    <source>
        <dbReference type="Proteomes" id="UP000295504"/>
    </source>
</evidence>
<dbReference type="RefSeq" id="WP_132848188.1">
    <property type="nucleotide sequence ID" value="NZ_CP058648.1"/>
</dbReference>
<keyword evidence="1" id="KW-0812">Transmembrane</keyword>
<comment type="caution">
    <text evidence="2">The sequence shown here is derived from an EMBL/GenBank/DDBJ whole genome shotgun (WGS) entry which is preliminary data.</text>
</comment>
<dbReference type="InterPro" id="IPR014245">
    <property type="entry name" value="Spore_III_AF"/>
</dbReference>
<keyword evidence="1" id="KW-1133">Transmembrane helix</keyword>
<proteinExistence type="predicted"/>
<accession>A0A4R2TJD7</accession>
<organism evidence="2 3">
    <name type="scientific">Serpentinicella alkaliphila</name>
    <dbReference type="NCBI Taxonomy" id="1734049"/>
    <lineage>
        <taxon>Bacteria</taxon>
        <taxon>Bacillati</taxon>
        <taxon>Bacillota</taxon>
        <taxon>Clostridia</taxon>
        <taxon>Peptostreptococcales</taxon>
        <taxon>Natronincolaceae</taxon>
        <taxon>Serpentinicella</taxon>
    </lineage>
</organism>
<evidence type="ECO:0000256" key="1">
    <source>
        <dbReference type="SAM" id="Phobius"/>
    </source>
</evidence>
<dbReference type="AlphaFoldDB" id="A0A4R2TJD7"/>
<name>A0A4R2TJD7_9FIRM</name>
<reference evidence="2 3" key="1">
    <citation type="submission" date="2019-03" db="EMBL/GenBank/DDBJ databases">
        <title>Genomic Encyclopedia of Type Strains, Phase IV (KMG-IV): sequencing the most valuable type-strain genomes for metagenomic binning, comparative biology and taxonomic classification.</title>
        <authorList>
            <person name="Goeker M."/>
        </authorList>
    </citation>
    <scope>NUCLEOTIDE SEQUENCE [LARGE SCALE GENOMIC DNA]</scope>
    <source>
        <strain evidence="2 3">DSM 100013</strain>
    </source>
</reference>
<dbReference type="NCBIfam" id="TIGR02896">
    <property type="entry name" value="spore_III_AF"/>
    <property type="match status" value="1"/>
</dbReference>
<dbReference type="Pfam" id="PF09581">
    <property type="entry name" value="Spore_III_AF"/>
    <property type="match status" value="1"/>
</dbReference>
<gene>
    <name evidence="2" type="ORF">EDD79_101215</name>
</gene>
<protein>
    <submittedName>
        <fullName evidence="2">Stage III sporulation protein AF</fullName>
    </submittedName>
</protein>
<keyword evidence="1" id="KW-0472">Membrane</keyword>
<feature type="transmembrane region" description="Helical" evidence="1">
    <location>
        <begin position="6"/>
        <end position="26"/>
    </location>
</feature>
<dbReference type="OrthoDB" id="1738919at2"/>
<keyword evidence="3" id="KW-1185">Reference proteome</keyword>
<dbReference type="EMBL" id="SLYC01000012">
    <property type="protein sequence ID" value="TCQ02886.1"/>
    <property type="molecule type" value="Genomic_DNA"/>
</dbReference>
<evidence type="ECO:0000313" key="2">
    <source>
        <dbReference type="EMBL" id="TCQ02886.1"/>
    </source>
</evidence>
<feature type="transmembrane region" description="Helical" evidence="1">
    <location>
        <begin position="33"/>
        <end position="54"/>
    </location>
</feature>
<dbReference type="Proteomes" id="UP000295504">
    <property type="component" value="Unassembled WGS sequence"/>
</dbReference>